<keyword evidence="1" id="KW-0472">Membrane</keyword>
<feature type="transmembrane region" description="Helical" evidence="1">
    <location>
        <begin position="280"/>
        <end position="300"/>
    </location>
</feature>
<feature type="transmembrane region" description="Helical" evidence="1">
    <location>
        <begin position="83"/>
        <end position="104"/>
    </location>
</feature>
<dbReference type="AlphaFoldDB" id="A0AA38IZ52"/>
<reference evidence="2" key="1">
    <citation type="journal article" date="2023" name="G3 (Bethesda)">
        <title>Whole genome assemblies of Zophobas morio and Tenebrio molitor.</title>
        <authorList>
            <person name="Kaur S."/>
            <person name="Stinson S.A."/>
            <person name="diCenzo G.C."/>
        </authorList>
    </citation>
    <scope>NUCLEOTIDE SEQUENCE</scope>
    <source>
        <strain evidence="2">QUZm001</strain>
    </source>
</reference>
<comment type="caution">
    <text evidence="2">The sequence shown here is derived from an EMBL/GenBank/DDBJ whole genome shotgun (WGS) entry which is preliminary data.</text>
</comment>
<dbReference type="EMBL" id="JALNTZ010000002">
    <property type="protein sequence ID" value="KAJ3663976.1"/>
    <property type="molecule type" value="Genomic_DNA"/>
</dbReference>
<accession>A0AA38IZ52</accession>
<keyword evidence="1" id="KW-0812">Transmembrane</keyword>
<feature type="transmembrane region" description="Helical" evidence="1">
    <location>
        <begin position="521"/>
        <end position="540"/>
    </location>
</feature>
<protein>
    <submittedName>
        <fullName evidence="2">Uncharacterized protein</fullName>
    </submittedName>
</protein>
<name>A0AA38IZ52_9CUCU</name>
<keyword evidence="1" id="KW-1133">Transmembrane helix</keyword>
<dbReference type="Proteomes" id="UP001168821">
    <property type="component" value="Unassembled WGS sequence"/>
</dbReference>
<feature type="transmembrane region" description="Helical" evidence="1">
    <location>
        <begin position="379"/>
        <end position="400"/>
    </location>
</feature>
<sequence>MIIVPENCLPCLYRIAFDPFRFAYPIKNFCPHSRNSYSAHPKLKIAKSSYFFVCVLFATFLFATVSCIGDIPQLCQTDQPLCLVVIAEQVFLFCCTLLGCSTITGMNYQLKDFKSWSTLLQNRKFFYLGNIINARNIRRTVSQRTFWLFAIIAVCTMLEILQQVFNYDHLPWRLVRQFCQNYGLMLQGYIFLEFCLKIFVVGDILRAMERALRSSITNNINRLEAFSRLGLLTMTIHANLISLKKYVVPILSVCLGTTTITVILNFYIFIEYSDYNNCALMLLQIRTVVLILFVVVMMFVHDSRMQNQVSQRRRAPQGTTSGPILINLPAYLKGLLTVLLIVVHYRNVIAAITSLIRLKVHLVDETRSVDRRSNMAAPNCLFCLYYAAFDIFNKVAIVRLFCPHSKKYYAFRPSHKISKFLWGVSVCLVGGLLVFSLWSASSLTERCQTKRSFCLVMVADDVFTINNFLIMVVFACKVDKFYQELEMWCDFILCGRFYGLDDVIDATKSKQIISIAKNTSISFLVLLFYSIILYFFFISYDETGLAFVRKITLIYSGSLQWYMVVEVCKKFYLVGAVLDALKNSLQRTKLSVKQTPAVFAINAIQRSTMILTTFFLTLWILTTIIFLICNISTLLNYAELSIYVVLLLQTKALYSVTLNTMMYYLHDKNLKQKVSPIL</sequence>
<feature type="transmembrane region" description="Helical" evidence="1">
    <location>
        <begin position="452"/>
        <end position="475"/>
    </location>
</feature>
<feature type="transmembrane region" description="Helical" evidence="1">
    <location>
        <begin position="145"/>
        <end position="165"/>
    </location>
</feature>
<feature type="transmembrane region" description="Helical" evidence="1">
    <location>
        <begin position="641"/>
        <end position="665"/>
    </location>
</feature>
<feature type="transmembrane region" description="Helical" evidence="1">
    <location>
        <begin position="420"/>
        <end position="440"/>
    </location>
</feature>
<feature type="transmembrane region" description="Helical" evidence="1">
    <location>
        <begin position="225"/>
        <end position="241"/>
    </location>
</feature>
<evidence type="ECO:0000313" key="2">
    <source>
        <dbReference type="EMBL" id="KAJ3663976.1"/>
    </source>
</evidence>
<keyword evidence="3" id="KW-1185">Reference proteome</keyword>
<organism evidence="2 3">
    <name type="scientific">Zophobas morio</name>
    <dbReference type="NCBI Taxonomy" id="2755281"/>
    <lineage>
        <taxon>Eukaryota</taxon>
        <taxon>Metazoa</taxon>
        <taxon>Ecdysozoa</taxon>
        <taxon>Arthropoda</taxon>
        <taxon>Hexapoda</taxon>
        <taxon>Insecta</taxon>
        <taxon>Pterygota</taxon>
        <taxon>Neoptera</taxon>
        <taxon>Endopterygota</taxon>
        <taxon>Coleoptera</taxon>
        <taxon>Polyphaga</taxon>
        <taxon>Cucujiformia</taxon>
        <taxon>Tenebrionidae</taxon>
        <taxon>Zophobas</taxon>
    </lineage>
</organism>
<feature type="transmembrane region" description="Helical" evidence="1">
    <location>
        <begin position="247"/>
        <end position="268"/>
    </location>
</feature>
<proteinExistence type="predicted"/>
<feature type="transmembrane region" description="Helical" evidence="1">
    <location>
        <begin position="50"/>
        <end position="71"/>
    </location>
</feature>
<feature type="transmembrane region" description="Helical" evidence="1">
    <location>
        <begin position="185"/>
        <end position="205"/>
    </location>
</feature>
<evidence type="ECO:0000256" key="1">
    <source>
        <dbReference type="SAM" id="Phobius"/>
    </source>
</evidence>
<feature type="transmembrane region" description="Helical" evidence="1">
    <location>
        <begin position="614"/>
        <end position="635"/>
    </location>
</feature>
<gene>
    <name evidence="2" type="ORF">Zmor_008189</name>
</gene>
<evidence type="ECO:0000313" key="3">
    <source>
        <dbReference type="Proteomes" id="UP001168821"/>
    </source>
</evidence>